<name>A0A0B7MVN8_9FUNG</name>
<keyword evidence="2" id="KW-1185">Reference proteome</keyword>
<gene>
    <name evidence="1" type="primary">PARPA_03777.1 scaffold 9785</name>
</gene>
<dbReference type="Proteomes" id="UP000054107">
    <property type="component" value="Unassembled WGS sequence"/>
</dbReference>
<evidence type="ECO:0000313" key="2">
    <source>
        <dbReference type="Proteomes" id="UP000054107"/>
    </source>
</evidence>
<protein>
    <submittedName>
        <fullName evidence="1">Uncharacterized protein</fullName>
    </submittedName>
</protein>
<evidence type="ECO:0000313" key="1">
    <source>
        <dbReference type="EMBL" id="CEP10141.1"/>
    </source>
</evidence>
<accession>A0A0B7MVN8</accession>
<reference evidence="1 2" key="1">
    <citation type="submission" date="2014-09" db="EMBL/GenBank/DDBJ databases">
        <authorList>
            <person name="Ellenberger Sabrina"/>
        </authorList>
    </citation>
    <scope>NUCLEOTIDE SEQUENCE [LARGE SCALE GENOMIC DNA]</scope>
    <source>
        <strain evidence="1 2">CBS 412.66</strain>
    </source>
</reference>
<dbReference type="STRING" id="35722.A0A0B7MVN8"/>
<organism evidence="1 2">
    <name type="scientific">Parasitella parasitica</name>
    <dbReference type="NCBI Taxonomy" id="35722"/>
    <lineage>
        <taxon>Eukaryota</taxon>
        <taxon>Fungi</taxon>
        <taxon>Fungi incertae sedis</taxon>
        <taxon>Mucoromycota</taxon>
        <taxon>Mucoromycotina</taxon>
        <taxon>Mucoromycetes</taxon>
        <taxon>Mucorales</taxon>
        <taxon>Mucorineae</taxon>
        <taxon>Mucoraceae</taxon>
        <taxon>Parasitella</taxon>
    </lineage>
</organism>
<dbReference type="EMBL" id="LN723286">
    <property type="protein sequence ID" value="CEP10141.1"/>
    <property type="molecule type" value="Genomic_DNA"/>
</dbReference>
<proteinExistence type="predicted"/>
<sequence length="686" mass="78594">MCSRGEECKKRKSQAQHELTKQTCAYTHKQPDIGCLSVPVVDNSQNAQLPVLSRRSFVAVLLTDLTANKCQAAYVIRSRGDKQASPLPDADIFTLHACTFSDLKTKCCWNRIDTMTNGIDISHCFSKYTPGTQSFLSISPSGRGIALSFYHDNKQISMAMSTHLFHSRLDEDGRIIEPVKNVPFKHFLGRAVYLAADDKLALINKDVLQIYYSFDSSTSFVLTRWFDLKPLFNYTPSELSQQQEQQQQQQQELYNMKITENASWTHPCVDETFSPRKLSSTDSIITNLSWHIKEGFLLTLYKEPNITRVWSIESDGIRLLSLKSNGQVKACAFSSNLMAIRFGDSIQIRFACKFCGKNEQYLVMAAKRINKLVFTVSSIALNAIIVETSIDIDVEKNARININTIQPFIIERCSEDDYSSLEGYYTKFINQDTTEINQVPIDIYDKAIPPLHIHGASNSGGWQLISGSNFSNDDWDQVLEELYIQDSIIYLYRRRIGRDDHYLKIGKYTVQLWQHTLDEHCELLYMRAFNASTQAAKQDFHQENWRLHTTEHGGLHKNTASSTQSKSIRFIKDSDGFILTIETEKESTEDWHARVHQFESACLALYYLRTPPYAMSETQVEDLLRDYDSVRTWHYKFILFKEESMYMASKFSYFTTRPGSNTLATLASFDDGRPTNPMRLVAPALL</sequence>
<dbReference type="AlphaFoldDB" id="A0A0B7MVN8"/>